<evidence type="ECO:0000313" key="3">
    <source>
        <dbReference type="Proteomes" id="UP001595616"/>
    </source>
</evidence>
<reference evidence="3" key="1">
    <citation type="journal article" date="2019" name="Int. J. Syst. Evol. Microbiol.">
        <title>The Global Catalogue of Microorganisms (GCM) 10K type strain sequencing project: providing services to taxonomists for standard genome sequencing and annotation.</title>
        <authorList>
            <consortium name="The Broad Institute Genomics Platform"/>
            <consortium name="The Broad Institute Genome Sequencing Center for Infectious Disease"/>
            <person name="Wu L."/>
            <person name="Ma J."/>
        </authorList>
    </citation>
    <scope>NUCLEOTIDE SEQUENCE [LARGE SCALE GENOMIC DNA]</scope>
    <source>
        <strain evidence="3">CECT 7956</strain>
    </source>
</reference>
<gene>
    <name evidence="2" type="ORF">ACFOOI_09705</name>
</gene>
<accession>A0ABV7YX83</accession>
<keyword evidence="1" id="KW-0472">Membrane</keyword>
<sequence>MSTISSLKSYRYLSLILLLNLAFFIFNLIYDTHGAIQVMCNCLVVFLTPVAFNLSTKNKDQQLLKNTFLLPTLFCITEILLNTIVDGQYSRTYIIVRMIYFIVFLIVWISTFFKEGINFSNRKRFGTLKNLVMVLIPLSILWLMISENQNDELIYLLAMTIAVLSTFNFNIILNRKYTNRANYFFGLLGGLSLLSISFFSATYFYLYNEMTVMHFTKFMFYNTIIFYMFGIDWKVVLIKENEKVINITTAEIIGEKDFSL</sequence>
<dbReference type="Proteomes" id="UP001595616">
    <property type="component" value="Unassembled WGS sequence"/>
</dbReference>
<comment type="caution">
    <text evidence="2">The sequence shown here is derived from an EMBL/GenBank/DDBJ whole genome shotgun (WGS) entry which is preliminary data.</text>
</comment>
<feature type="transmembrane region" description="Helical" evidence="1">
    <location>
        <begin position="218"/>
        <end position="237"/>
    </location>
</feature>
<protein>
    <submittedName>
        <fullName evidence="2">Uncharacterized protein</fullName>
    </submittedName>
</protein>
<keyword evidence="3" id="KW-1185">Reference proteome</keyword>
<feature type="transmembrane region" description="Helical" evidence="1">
    <location>
        <begin position="183"/>
        <end position="206"/>
    </location>
</feature>
<feature type="transmembrane region" description="Helical" evidence="1">
    <location>
        <begin position="67"/>
        <end position="85"/>
    </location>
</feature>
<name>A0ABV7YX83_9BACT</name>
<feature type="transmembrane region" description="Helical" evidence="1">
    <location>
        <begin position="36"/>
        <end position="55"/>
    </location>
</feature>
<keyword evidence="1" id="KW-1133">Transmembrane helix</keyword>
<evidence type="ECO:0000256" key="1">
    <source>
        <dbReference type="SAM" id="Phobius"/>
    </source>
</evidence>
<organism evidence="2 3">
    <name type="scientific">Lacihabitans lacunae</name>
    <dbReference type="NCBI Taxonomy" id="1028214"/>
    <lineage>
        <taxon>Bacteria</taxon>
        <taxon>Pseudomonadati</taxon>
        <taxon>Bacteroidota</taxon>
        <taxon>Cytophagia</taxon>
        <taxon>Cytophagales</taxon>
        <taxon>Leadbetterellaceae</taxon>
        <taxon>Lacihabitans</taxon>
    </lineage>
</organism>
<feature type="transmembrane region" description="Helical" evidence="1">
    <location>
        <begin position="152"/>
        <end position="171"/>
    </location>
</feature>
<dbReference type="RefSeq" id="WP_379837468.1">
    <property type="nucleotide sequence ID" value="NZ_JBHRYQ010000001.1"/>
</dbReference>
<feature type="transmembrane region" description="Helical" evidence="1">
    <location>
        <begin position="12"/>
        <end position="30"/>
    </location>
</feature>
<evidence type="ECO:0000313" key="2">
    <source>
        <dbReference type="EMBL" id="MFC3810927.1"/>
    </source>
</evidence>
<dbReference type="EMBL" id="JBHRYQ010000001">
    <property type="protein sequence ID" value="MFC3810927.1"/>
    <property type="molecule type" value="Genomic_DNA"/>
</dbReference>
<feature type="transmembrane region" description="Helical" evidence="1">
    <location>
        <begin position="125"/>
        <end position="146"/>
    </location>
</feature>
<feature type="transmembrane region" description="Helical" evidence="1">
    <location>
        <begin position="91"/>
        <end position="113"/>
    </location>
</feature>
<keyword evidence="1" id="KW-0812">Transmembrane</keyword>
<proteinExistence type="predicted"/>